<dbReference type="STRING" id="1398.AB434_1864"/>
<reference evidence="2" key="1">
    <citation type="submission" date="2015-01" db="EMBL/GenBank/DDBJ databases">
        <title>Comparative genome analysis of Bacillus coagulans HM-08, Clostridium butyricum HM-68, Bacillus subtilis HM-66 and Bacillus licheniformis BL-09.</title>
        <authorList>
            <person name="Zhang H."/>
        </authorList>
    </citation>
    <scope>NUCLEOTIDE SEQUENCE [LARGE SCALE GENOMIC DNA]</scope>
    <source>
        <strain evidence="2">HM-08</strain>
    </source>
</reference>
<reference evidence="4" key="2">
    <citation type="submission" date="2015-01" db="EMBL/GenBank/DDBJ databases">
        <title>Comparative genome analysis of Bacillus coagulans HM-08, Clostridium butyricum HM-68, Bacillus subtilis HM-66 and Bacillus paralicheniformis BL-09.</title>
        <authorList>
            <person name="Zhang H."/>
        </authorList>
    </citation>
    <scope>NUCLEOTIDE SEQUENCE [LARGE SCALE GENOMIC DNA]</scope>
    <source>
        <strain evidence="4">HM-08</strain>
    </source>
</reference>
<reference evidence="3" key="3">
    <citation type="submission" date="2016-01" db="EMBL/GenBank/DDBJ databases">
        <authorList>
            <person name="Oliw E.H."/>
        </authorList>
    </citation>
    <scope>NUCLEOTIDE SEQUENCE [LARGE SCALE GENOMIC DNA]</scope>
    <source>
        <strain evidence="3">GED7749B</strain>
    </source>
</reference>
<reference evidence="5" key="4">
    <citation type="submission" date="2016-01" db="EMBL/GenBank/DDBJ databases">
        <authorList>
            <person name="Mitreva M."/>
            <person name="Pepin K.H."/>
            <person name="Mihindukulasuriya K.A."/>
            <person name="Fulton R."/>
            <person name="Fronick C."/>
            <person name="O'Laughlin M."/>
            <person name="Miner T."/>
            <person name="Herter B."/>
            <person name="Rosa B.A."/>
            <person name="Cordes M."/>
            <person name="Tomlinson C."/>
            <person name="Wollam A."/>
            <person name="Palsikar V.B."/>
            <person name="Mardis E.R."/>
            <person name="Wilson R.K."/>
        </authorList>
    </citation>
    <scope>NUCLEOTIDE SEQUENCE [LARGE SCALE GENOMIC DNA]</scope>
    <source>
        <strain evidence="5">GED7749B</strain>
    </source>
</reference>
<evidence type="ECO:0000313" key="3">
    <source>
        <dbReference type="EMBL" id="KWZ84992.1"/>
    </source>
</evidence>
<dbReference type="Proteomes" id="UP000032024">
    <property type="component" value="Chromosome"/>
</dbReference>
<dbReference type="EMBL" id="CP010525">
    <property type="protein sequence ID" value="AJO24257.1"/>
    <property type="molecule type" value="Genomic_DNA"/>
</dbReference>
<feature type="coiled-coil region" evidence="1">
    <location>
        <begin position="3"/>
        <end position="37"/>
    </location>
</feature>
<dbReference type="InterPro" id="IPR031681">
    <property type="entry name" value="YwqH-like"/>
</dbReference>
<dbReference type="EMBL" id="LRPN01000023">
    <property type="protein sequence ID" value="KWZ84992.1"/>
    <property type="molecule type" value="Genomic_DNA"/>
</dbReference>
<dbReference type="GeneID" id="93260826"/>
<dbReference type="RefSeq" id="WP_017551937.1">
    <property type="nucleotide sequence ID" value="NZ_CP010525.1"/>
</dbReference>
<evidence type="ECO:0000313" key="5">
    <source>
        <dbReference type="Proteomes" id="UP000070376"/>
    </source>
</evidence>
<gene>
    <name evidence="3" type="ORF">HMPREF3213_00650</name>
    <name evidence="2" type="ORF">SB48_HM08orf05538</name>
</gene>
<evidence type="ECO:0000313" key="2">
    <source>
        <dbReference type="EMBL" id="AJO24257.1"/>
    </source>
</evidence>
<proteinExistence type="predicted"/>
<evidence type="ECO:0000313" key="4">
    <source>
        <dbReference type="Proteomes" id="UP000032024"/>
    </source>
</evidence>
<protein>
    <submittedName>
        <fullName evidence="3">Uncharacterized protein</fullName>
    </submittedName>
</protein>
<dbReference type="Pfam" id="PF16888">
    <property type="entry name" value="YwqH-like"/>
    <property type="match status" value="1"/>
</dbReference>
<name>A0A0C5CS23_HEYCO</name>
<accession>A0A0C5CS23</accession>
<dbReference type="PATRIC" id="fig|1398.18.peg.3421"/>
<dbReference type="AlphaFoldDB" id="A0A0C5CS23"/>
<dbReference type="Proteomes" id="UP000070376">
    <property type="component" value="Unassembled WGS sequence"/>
</dbReference>
<sequence length="134" mass="15720">MDKSDLIRKRENMQAQAAAARQDAALLEEKIERLYRAKGRMEGVIEGAWQHERKVAHIDFHPPSWKGTTKNKYLNHLHKIESSVRQYVHHLRNTEDRLEEEIRRLANQLNEAQSNLSYLQSYISNLSQEIVEGD</sequence>
<keyword evidence="4" id="KW-1185">Reference proteome</keyword>
<evidence type="ECO:0000256" key="1">
    <source>
        <dbReference type="SAM" id="Coils"/>
    </source>
</evidence>
<feature type="coiled-coil region" evidence="1">
    <location>
        <begin position="88"/>
        <end position="115"/>
    </location>
</feature>
<organism evidence="3 5">
    <name type="scientific">Heyndrickxia coagulans</name>
    <name type="common">Weizmannia coagulans</name>
    <dbReference type="NCBI Taxonomy" id="1398"/>
    <lineage>
        <taxon>Bacteria</taxon>
        <taxon>Bacillati</taxon>
        <taxon>Bacillota</taxon>
        <taxon>Bacilli</taxon>
        <taxon>Bacillales</taxon>
        <taxon>Bacillaceae</taxon>
        <taxon>Heyndrickxia</taxon>
    </lineage>
</organism>
<keyword evidence="1" id="KW-0175">Coiled coil</keyword>